<dbReference type="GO" id="GO:0042956">
    <property type="term" value="P:maltodextrin transmembrane transport"/>
    <property type="evidence" value="ECO:0007669"/>
    <property type="project" value="TreeGrafter"/>
</dbReference>
<evidence type="ECO:0000256" key="2">
    <source>
        <dbReference type="ARBA" id="ARBA00022448"/>
    </source>
</evidence>
<evidence type="ECO:0000313" key="5">
    <source>
        <dbReference type="EMBL" id="GHA33001.1"/>
    </source>
</evidence>
<organism evidence="5 6">
    <name type="scientific">Devosia pacifica</name>
    <dbReference type="NCBI Taxonomy" id="1335967"/>
    <lineage>
        <taxon>Bacteria</taxon>
        <taxon>Pseudomonadati</taxon>
        <taxon>Pseudomonadota</taxon>
        <taxon>Alphaproteobacteria</taxon>
        <taxon>Hyphomicrobiales</taxon>
        <taxon>Devosiaceae</taxon>
        <taxon>Devosia</taxon>
    </lineage>
</organism>
<keyword evidence="4" id="KW-0574">Periplasm</keyword>
<name>A0A918SBI6_9HYPH</name>
<evidence type="ECO:0000256" key="4">
    <source>
        <dbReference type="ARBA" id="ARBA00022764"/>
    </source>
</evidence>
<protein>
    <submittedName>
        <fullName evidence="5">ABC transporter substrate-binding protein</fullName>
    </submittedName>
</protein>
<dbReference type="SUPFAM" id="SSF53850">
    <property type="entry name" value="Periplasmic binding protein-like II"/>
    <property type="match status" value="1"/>
</dbReference>
<dbReference type="PANTHER" id="PTHR30061">
    <property type="entry name" value="MALTOSE-BINDING PERIPLASMIC PROTEIN"/>
    <property type="match status" value="1"/>
</dbReference>
<evidence type="ECO:0000256" key="3">
    <source>
        <dbReference type="ARBA" id="ARBA00022729"/>
    </source>
</evidence>
<dbReference type="Gene3D" id="3.40.190.10">
    <property type="entry name" value="Periplasmic binding protein-like II"/>
    <property type="match status" value="2"/>
</dbReference>
<evidence type="ECO:0000256" key="1">
    <source>
        <dbReference type="ARBA" id="ARBA00008520"/>
    </source>
</evidence>
<reference evidence="5" key="2">
    <citation type="submission" date="2020-09" db="EMBL/GenBank/DDBJ databases">
        <authorList>
            <person name="Sun Q."/>
            <person name="Kim S."/>
        </authorList>
    </citation>
    <scope>NUCLEOTIDE SEQUENCE</scope>
    <source>
        <strain evidence="5">KCTC 32437</strain>
    </source>
</reference>
<reference evidence="5" key="1">
    <citation type="journal article" date="2014" name="Int. J. Syst. Evol. Microbiol.">
        <title>Complete genome sequence of Corynebacterium casei LMG S-19264T (=DSM 44701T), isolated from a smear-ripened cheese.</title>
        <authorList>
            <consortium name="US DOE Joint Genome Institute (JGI-PGF)"/>
            <person name="Walter F."/>
            <person name="Albersmeier A."/>
            <person name="Kalinowski J."/>
            <person name="Ruckert C."/>
        </authorList>
    </citation>
    <scope>NUCLEOTIDE SEQUENCE</scope>
    <source>
        <strain evidence="5">KCTC 32437</strain>
    </source>
</reference>
<comment type="caution">
    <text evidence="5">The sequence shown here is derived from an EMBL/GenBank/DDBJ whole genome shotgun (WGS) entry which is preliminary data.</text>
</comment>
<dbReference type="Pfam" id="PF13416">
    <property type="entry name" value="SBP_bac_8"/>
    <property type="match status" value="1"/>
</dbReference>
<gene>
    <name evidence="5" type="ORF">GCM10007989_31400</name>
</gene>
<evidence type="ECO:0000313" key="6">
    <source>
        <dbReference type="Proteomes" id="UP000646579"/>
    </source>
</evidence>
<sequence>MTRDRVGLADAENSLTFRLTAYDLYSADPATAEGFVELFTTFINEHPGWRIDTQLQTGNLNEEQARILEQAQAGRGPDCAMIDSAQLATFKNAGVLAPMTDYFTQAEIDDLFPYVREAVTDDNGDIVALWWFTDLRVLYRNAGVVPDAPQTWEETQQAALDTVDEGYEGLLFNGGRTEGTAFDWLAFFWAQGGELVDETGAPIFYEGENREKFLAALQFYDDLVESGAAPQRVATITTYDDITAAAAAGTTAMFIGGNWQYAQLQTTLPVDQAEQWQVSELPGPTADQRATGTGGWAIAALSDDPAKVEMCAEIAKLYAGPGNAFQRLLPTSAALYEEYDEFAGPEFDVFAAALENGQARPGVASYPEISNQIQILLGEVLSQSKEPEQALDDAAAALEVGSDS</sequence>
<dbReference type="GO" id="GO:0015768">
    <property type="term" value="P:maltose transport"/>
    <property type="evidence" value="ECO:0007669"/>
    <property type="project" value="TreeGrafter"/>
</dbReference>
<keyword evidence="3" id="KW-0732">Signal</keyword>
<dbReference type="GO" id="GO:0055052">
    <property type="term" value="C:ATP-binding cassette (ABC) transporter complex, substrate-binding subunit-containing"/>
    <property type="evidence" value="ECO:0007669"/>
    <property type="project" value="TreeGrafter"/>
</dbReference>
<accession>A0A918SBI6</accession>
<proteinExistence type="inferred from homology"/>
<dbReference type="EMBL" id="BMZE01000003">
    <property type="protein sequence ID" value="GHA33001.1"/>
    <property type="molecule type" value="Genomic_DNA"/>
</dbReference>
<dbReference type="Proteomes" id="UP000646579">
    <property type="component" value="Unassembled WGS sequence"/>
</dbReference>
<comment type="similarity">
    <text evidence="1">Belongs to the bacterial solute-binding protein 1 family.</text>
</comment>
<dbReference type="GO" id="GO:1901982">
    <property type="term" value="F:maltose binding"/>
    <property type="evidence" value="ECO:0007669"/>
    <property type="project" value="TreeGrafter"/>
</dbReference>
<dbReference type="AlphaFoldDB" id="A0A918SBI6"/>
<dbReference type="PANTHER" id="PTHR30061:SF50">
    <property type="entry name" value="MALTOSE_MALTODEXTRIN-BINDING PERIPLASMIC PROTEIN"/>
    <property type="match status" value="1"/>
</dbReference>
<keyword evidence="6" id="KW-1185">Reference proteome</keyword>
<dbReference type="InterPro" id="IPR006059">
    <property type="entry name" value="SBP"/>
</dbReference>
<keyword evidence="2" id="KW-0813">Transport</keyword>